<keyword evidence="3" id="KW-1185">Reference proteome</keyword>
<dbReference type="InterPro" id="IPR007345">
    <property type="entry name" value="Polysacch_pyruvyl_Trfase"/>
</dbReference>
<gene>
    <name evidence="2" type="ORF">GCM10010991_37110</name>
</gene>
<evidence type="ECO:0000313" key="2">
    <source>
        <dbReference type="EMBL" id="GGO38966.1"/>
    </source>
</evidence>
<dbReference type="Pfam" id="PF04230">
    <property type="entry name" value="PS_pyruv_trans"/>
    <property type="match status" value="1"/>
</dbReference>
<name>A0A917YMQ0_9RHOB</name>
<dbReference type="AlphaFoldDB" id="A0A917YMQ0"/>
<protein>
    <recommendedName>
        <fullName evidence="1">Polysaccharide pyruvyl transferase domain-containing protein</fullName>
    </recommendedName>
</protein>
<sequence length="443" mass="48805">MRILFHAPGLAAFRPEMQMPRLLGVQATATDTLGGLQATHKLTGNRGNIIHAEAPVKILRKDYTHSAYGNLAALSKALAPRFREEMAENFDIIVISMANFIRPDHDGAALFNAINALDGAVKIIVLGAGLQGNHPLSAMMPSNRDLIAIMNERAALFGVRGNRTAEWLSTNGFTNATVLGCPSLYAYPQSILSIDGSAARAKGAAADVMTAGHLSVHDKRIVSRGIELARAFSGIDASYVFQDEIFAYGDLPNQAFLYNEGSNECAAGPLNSWLSRLCGMPVDFRRYYYFTEAGSWRQAALRHDVFIGDRFHGGVAVLQAGRPAIFLKEDNRVAELTEHFGLPAVSINRFARWGLAKTLDECLNDDVLNRMKRRYRQRHTEFSAAMAAHGLVVETRMPRPKQVIQQAGAGPQRPISHQPAPLFERLEHQARRVARAARRLVKR</sequence>
<feature type="domain" description="Polysaccharide pyruvyl transferase" evidence="1">
    <location>
        <begin position="45"/>
        <end position="330"/>
    </location>
</feature>
<reference evidence="2 3" key="1">
    <citation type="journal article" date="2014" name="Int. J. Syst. Evol. Microbiol.">
        <title>Complete genome sequence of Corynebacterium casei LMG S-19264T (=DSM 44701T), isolated from a smear-ripened cheese.</title>
        <authorList>
            <consortium name="US DOE Joint Genome Institute (JGI-PGF)"/>
            <person name="Walter F."/>
            <person name="Albersmeier A."/>
            <person name="Kalinowski J."/>
            <person name="Ruckert C."/>
        </authorList>
    </citation>
    <scope>NUCLEOTIDE SEQUENCE [LARGE SCALE GENOMIC DNA]</scope>
    <source>
        <strain evidence="2 3">CGMCC 1.7029</strain>
    </source>
</reference>
<comment type="caution">
    <text evidence="2">The sequence shown here is derived from an EMBL/GenBank/DDBJ whole genome shotgun (WGS) entry which is preliminary data.</text>
</comment>
<dbReference type="EMBL" id="BMLP01000015">
    <property type="protein sequence ID" value="GGO38966.1"/>
    <property type="molecule type" value="Genomic_DNA"/>
</dbReference>
<dbReference type="OrthoDB" id="9767435at2"/>
<dbReference type="Proteomes" id="UP000598196">
    <property type="component" value="Unassembled WGS sequence"/>
</dbReference>
<evidence type="ECO:0000259" key="1">
    <source>
        <dbReference type="Pfam" id="PF04230"/>
    </source>
</evidence>
<evidence type="ECO:0000313" key="3">
    <source>
        <dbReference type="Proteomes" id="UP000598196"/>
    </source>
</evidence>
<proteinExistence type="predicted"/>
<dbReference type="RefSeq" id="WP_146284715.1">
    <property type="nucleotide sequence ID" value="NZ_BMLP01000015.1"/>
</dbReference>
<accession>A0A917YMQ0</accession>
<organism evidence="2 3">
    <name type="scientific">Gemmobacter aquaticus</name>
    <dbReference type="NCBI Taxonomy" id="490185"/>
    <lineage>
        <taxon>Bacteria</taxon>
        <taxon>Pseudomonadati</taxon>
        <taxon>Pseudomonadota</taxon>
        <taxon>Alphaproteobacteria</taxon>
        <taxon>Rhodobacterales</taxon>
        <taxon>Paracoccaceae</taxon>
        <taxon>Gemmobacter</taxon>
    </lineage>
</organism>